<dbReference type="PANTHER" id="PTHR34408:SF1">
    <property type="entry name" value="GLYCOSYL HYDROLASE FAMILY 19 DOMAIN-CONTAINING PROTEIN HI_1415"/>
    <property type="match status" value="1"/>
</dbReference>
<dbReference type="GO" id="GO:0004568">
    <property type="term" value="F:chitinase activity"/>
    <property type="evidence" value="ECO:0007669"/>
    <property type="project" value="InterPro"/>
</dbReference>
<protein>
    <recommendedName>
        <fullName evidence="6">Chitinase</fullName>
    </recommendedName>
</protein>
<evidence type="ECO:0000259" key="3">
    <source>
        <dbReference type="Pfam" id="PF01471"/>
    </source>
</evidence>
<evidence type="ECO:0000256" key="1">
    <source>
        <dbReference type="SAM" id="SignalP"/>
    </source>
</evidence>
<dbReference type="InterPro" id="IPR052354">
    <property type="entry name" value="Cell_Wall_Dynamics_Protein"/>
</dbReference>
<dbReference type="RefSeq" id="WP_188519101.1">
    <property type="nucleotide sequence ID" value="NZ_BMES01000002.1"/>
</dbReference>
<dbReference type="Gene3D" id="1.10.530.10">
    <property type="match status" value="1"/>
</dbReference>
<reference evidence="4" key="2">
    <citation type="submission" date="2020-09" db="EMBL/GenBank/DDBJ databases">
        <authorList>
            <person name="Sun Q."/>
            <person name="Zhou Y."/>
        </authorList>
    </citation>
    <scope>NUCLEOTIDE SEQUENCE</scope>
    <source>
        <strain evidence="4">CGMCC 1.12214</strain>
    </source>
</reference>
<accession>A0A917MJ75</accession>
<dbReference type="GO" id="GO:0016998">
    <property type="term" value="P:cell wall macromolecule catabolic process"/>
    <property type="evidence" value="ECO:0007669"/>
    <property type="project" value="InterPro"/>
</dbReference>
<feature type="chain" id="PRO_5036895968" description="Chitinase" evidence="1">
    <location>
        <begin position="20"/>
        <end position="326"/>
    </location>
</feature>
<feature type="domain" description="Peptidoglycan binding-like" evidence="3">
    <location>
        <begin position="268"/>
        <end position="316"/>
    </location>
</feature>
<dbReference type="AlphaFoldDB" id="A0A917MJ75"/>
<dbReference type="SUPFAM" id="SSF47090">
    <property type="entry name" value="PGBD-like"/>
    <property type="match status" value="1"/>
</dbReference>
<dbReference type="Pfam" id="PF01471">
    <property type="entry name" value="PG_binding_1"/>
    <property type="match status" value="1"/>
</dbReference>
<dbReference type="EMBL" id="BMES01000002">
    <property type="protein sequence ID" value="GGH27676.1"/>
    <property type="molecule type" value="Genomic_DNA"/>
</dbReference>
<evidence type="ECO:0008006" key="6">
    <source>
        <dbReference type="Google" id="ProtNLM"/>
    </source>
</evidence>
<keyword evidence="5" id="KW-1185">Reference proteome</keyword>
<dbReference type="InterPro" id="IPR036365">
    <property type="entry name" value="PGBD-like_sf"/>
</dbReference>
<evidence type="ECO:0000259" key="2">
    <source>
        <dbReference type="Pfam" id="PF00182"/>
    </source>
</evidence>
<evidence type="ECO:0000313" key="5">
    <source>
        <dbReference type="Proteomes" id="UP000603912"/>
    </source>
</evidence>
<dbReference type="PANTHER" id="PTHR34408">
    <property type="entry name" value="FAMILY PROTEIN, PUTATIVE-RELATED"/>
    <property type="match status" value="1"/>
</dbReference>
<sequence length="326" mass="35428">MRVSALFAMFASISTIVCAAERSVAQANAPIPDAALSAAMTYNIVTEQAIYQFSSYARADIVREIVRHWPDADKSGINTAKRIQHFFAQIAVETGGLADLEENLNYSVKGLIRVWPKHFNSKNASAYAGDGYKLANFIYGGRYGNRPKTDDGYVYRGSGSMQLTFRGNFRDRGKELGLGTKLMDNPDLVREPPMAFQTAWAYWAAKNANELADKDDVVGIRKAVNGGLNGLPNAKYWLAKARAAFKATGAGVSEAEAIDAEKDAATRAALQSLGYKAPAGIASGADKDVVPSLLKQFQRDNHLPVTGGLDARTERLLFSPQNIPRE</sequence>
<gene>
    <name evidence="4" type="ORF">GCM10007036_36360</name>
</gene>
<dbReference type="InterPro" id="IPR000726">
    <property type="entry name" value="Glyco_hydro_19_cat"/>
</dbReference>
<dbReference type="SUPFAM" id="SSF53955">
    <property type="entry name" value="Lysozyme-like"/>
    <property type="match status" value="1"/>
</dbReference>
<evidence type="ECO:0000313" key="4">
    <source>
        <dbReference type="EMBL" id="GGH27676.1"/>
    </source>
</evidence>
<keyword evidence="1" id="KW-0732">Signal</keyword>
<proteinExistence type="predicted"/>
<name>A0A917MJ75_9HYPH</name>
<comment type="caution">
    <text evidence="4">The sequence shown here is derived from an EMBL/GenBank/DDBJ whole genome shotgun (WGS) entry which is preliminary data.</text>
</comment>
<feature type="domain" description="Glycoside hydrolase family 19 catalytic" evidence="2">
    <location>
        <begin position="148"/>
        <end position="219"/>
    </location>
</feature>
<dbReference type="GO" id="GO:0006032">
    <property type="term" value="P:chitin catabolic process"/>
    <property type="evidence" value="ECO:0007669"/>
    <property type="project" value="InterPro"/>
</dbReference>
<feature type="signal peptide" evidence="1">
    <location>
        <begin position="1"/>
        <end position="19"/>
    </location>
</feature>
<dbReference type="Proteomes" id="UP000603912">
    <property type="component" value="Unassembled WGS sequence"/>
</dbReference>
<dbReference type="InterPro" id="IPR023346">
    <property type="entry name" value="Lysozyme-like_dom_sf"/>
</dbReference>
<reference evidence="4" key="1">
    <citation type="journal article" date="2014" name="Int. J. Syst. Evol. Microbiol.">
        <title>Complete genome sequence of Corynebacterium casei LMG S-19264T (=DSM 44701T), isolated from a smear-ripened cheese.</title>
        <authorList>
            <consortium name="US DOE Joint Genome Institute (JGI-PGF)"/>
            <person name="Walter F."/>
            <person name="Albersmeier A."/>
            <person name="Kalinowski J."/>
            <person name="Ruckert C."/>
        </authorList>
    </citation>
    <scope>NUCLEOTIDE SEQUENCE</scope>
    <source>
        <strain evidence="4">CGMCC 1.12214</strain>
    </source>
</reference>
<dbReference type="InterPro" id="IPR002477">
    <property type="entry name" value="Peptidoglycan-bd-like"/>
</dbReference>
<dbReference type="Pfam" id="PF00182">
    <property type="entry name" value="Glyco_hydro_19"/>
    <property type="match status" value="1"/>
</dbReference>
<organism evidence="4 5">
    <name type="scientific">Alsobacter metallidurans</name>
    <dbReference type="NCBI Taxonomy" id="340221"/>
    <lineage>
        <taxon>Bacteria</taxon>
        <taxon>Pseudomonadati</taxon>
        <taxon>Pseudomonadota</taxon>
        <taxon>Alphaproteobacteria</taxon>
        <taxon>Hyphomicrobiales</taxon>
        <taxon>Alsobacteraceae</taxon>
        <taxon>Alsobacter</taxon>
    </lineage>
</organism>